<dbReference type="Proteomes" id="UP000827724">
    <property type="component" value="Unassembled WGS sequence"/>
</dbReference>
<accession>A0A9P8QK92</accession>
<comment type="caution">
    <text evidence="2">The sequence shown here is derived from an EMBL/GenBank/DDBJ whole genome shotgun (WGS) entry which is preliminary data.</text>
</comment>
<organism evidence="2 3">
    <name type="scientific">Trichoderma cornu-damae</name>
    <dbReference type="NCBI Taxonomy" id="654480"/>
    <lineage>
        <taxon>Eukaryota</taxon>
        <taxon>Fungi</taxon>
        <taxon>Dikarya</taxon>
        <taxon>Ascomycota</taxon>
        <taxon>Pezizomycotina</taxon>
        <taxon>Sordariomycetes</taxon>
        <taxon>Hypocreomycetidae</taxon>
        <taxon>Hypocreales</taxon>
        <taxon>Hypocreaceae</taxon>
        <taxon>Trichoderma</taxon>
    </lineage>
</organism>
<keyword evidence="3" id="KW-1185">Reference proteome</keyword>
<evidence type="ECO:0000313" key="3">
    <source>
        <dbReference type="Proteomes" id="UP000827724"/>
    </source>
</evidence>
<gene>
    <name evidence="2" type="ORF">Trco_004199</name>
</gene>
<reference evidence="2" key="1">
    <citation type="submission" date="2021-08" db="EMBL/GenBank/DDBJ databases">
        <title>Chromosome-Level Trichoderma cornu-damae using Hi-C Data.</title>
        <authorList>
            <person name="Kim C.S."/>
        </authorList>
    </citation>
    <scope>NUCLEOTIDE SEQUENCE</scope>
    <source>
        <strain evidence="2">KA19-0412C</strain>
    </source>
</reference>
<evidence type="ECO:0000256" key="1">
    <source>
        <dbReference type="SAM" id="MobiDB-lite"/>
    </source>
</evidence>
<evidence type="ECO:0000313" key="2">
    <source>
        <dbReference type="EMBL" id="KAH6607886.1"/>
    </source>
</evidence>
<dbReference type="EMBL" id="JAIWOZ010000003">
    <property type="protein sequence ID" value="KAH6607886.1"/>
    <property type="molecule type" value="Genomic_DNA"/>
</dbReference>
<proteinExistence type="predicted"/>
<dbReference type="AlphaFoldDB" id="A0A9P8QK92"/>
<name>A0A9P8QK92_9HYPO</name>
<feature type="region of interest" description="Disordered" evidence="1">
    <location>
        <begin position="31"/>
        <end position="66"/>
    </location>
</feature>
<sequence length="66" mass="7178">MPGLTSPSYARIDQKHAASLPTITSDFLTTSQDSDTAKRHCQDASLTQPKGMSRFTLPTSPLMPKN</sequence>
<protein>
    <submittedName>
        <fullName evidence="2">Uncharacterized protein</fullName>
    </submittedName>
</protein>